<gene>
    <name evidence="1" type="ORF">CPB84DRAFT_201359</name>
</gene>
<name>A0A9P5NT19_GYMJU</name>
<protein>
    <submittedName>
        <fullName evidence="1">Uncharacterized protein</fullName>
    </submittedName>
</protein>
<evidence type="ECO:0000313" key="2">
    <source>
        <dbReference type="Proteomes" id="UP000724874"/>
    </source>
</evidence>
<comment type="caution">
    <text evidence="1">The sequence shown here is derived from an EMBL/GenBank/DDBJ whole genome shotgun (WGS) entry which is preliminary data.</text>
</comment>
<sequence length="151" mass="17625">MDSFAFMTSLPARDRKDSYRFFAQNDKSSVVKAWSISGLQGIRSDTPIAYLHFVVLDNPYISIPLVALKESFEQNQDLLTISICALIQHQTRSPSRERKGERFQHYERVVRTMRMAHRRQIPRPKKIPERLLPSVQVQIGLYCRARGCCWQ</sequence>
<reference evidence="1" key="1">
    <citation type="submission" date="2020-11" db="EMBL/GenBank/DDBJ databases">
        <authorList>
            <consortium name="DOE Joint Genome Institute"/>
            <person name="Ahrendt S."/>
            <person name="Riley R."/>
            <person name="Andreopoulos W."/>
            <person name="LaButti K."/>
            <person name="Pangilinan J."/>
            <person name="Ruiz-duenas F.J."/>
            <person name="Barrasa J.M."/>
            <person name="Sanchez-Garcia M."/>
            <person name="Camarero S."/>
            <person name="Miyauchi S."/>
            <person name="Serrano A."/>
            <person name="Linde D."/>
            <person name="Babiker R."/>
            <person name="Drula E."/>
            <person name="Ayuso-Fernandez I."/>
            <person name="Pacheco R."/>
            <person name="Padilla G."/>
            <person name="Ferreira P."/>
            <person name="Barriuso J."/>
            <person name="Kellner H."/>
            <person name="Castanera R."/>
            <person name="Alfaro M."/>
            <person name="Ramirez L."/>
            <person name="Pisabarro A.G."/>
            <person name="Kuo A."/>
            <person name="Tritt A."/>
            <person name="Lipzen A."/>
            <person name="He G."/>
            <person name="Yan M."/>
            <person name="Ng V."/>
            <person name="Cullen D."/>
            <person name="Martin F."/>
            <person name="Rosso M.-N."/>
            <person name="Henrissat B."/>
            <person name="Hibbett D."/>
            <person name="Martinez A.T."/>
            <person name="Grigoriev I.V."/>
        </authorList>
    </citation>
    <scope>NUCLEOTIDE SEQUENCE</scope>
    <source>
        <strain evidence="1">AH 44721</strain>
    </source>
</reference>
<organism evidence="1 2">
    <name type="scientific">Gymnopilus junonius</name>
    <name type="common">Spectacular rustgill mushroom</name>
    <name type="synonym">Gymnopilus spectabilis subsp. junonius</name>
    <dbReference type="NCBI Taxonomy" id="109634"/>
    <lineage>
        <taxon>Eukaryota</taxon>
        <taxon>Fungi</taxon>
        <taxon>Dikarya</taxon>
        <taxon>Basidiomycota</taxon>
        <taxon>Agaricomycotina</taxon>
        <taxon>Agaricomycetes</taxon>
        <taxon>Agaricomycetidae</taxon>
        <taxon>Agaricales</taxon>
        <taxon>Agaricineae</taxon>
        <taxon>Hymenogastraceae</taxon>
        <taxon>Gymnopilus</taxon>
    </lineage>
</organism>
<keyword evidence="2" id="KW-1185">Reference proteome</keyword>
<dbReference type="Proteomes" id="UP000724874">
    <property type="component" value="Unassembled WGS sequence"/>
</dbReference>
<accession>A0A9P5NT19</accession>
<proteinExistence type="predicted"/>
<evidence type="ECO:0000313" key="1">
    <source>
        <dbReference type="EMBL" id="KAF8908103.1"/>
    </source>
</evidence>
<dbReference type="AlphaFoldDB" id="A0A9P5NT19"/>
<dbReference type="EMBL" id="JADNYJ010000012">
    <property type="protein sequence ID" value="KAF8908103.1"/>
    <property type="molecule type" value="Genomic_DNA"/>
</dbReference>